<dbReference type="Pfam" id="PF03330">
    <property type="entry name" value="DPBB_1"/>
    <property type="match status" value="1"/>
</dbReference>
<reference evidence="10" key="1">
    <citation type="submission" date="2023-10" db="EMBL/GenBank/DDBJ databases">
        <authorList>
            <person name="Domelevo Entfellner J.-B."/>
        </authorList>
    </citation>
    <scope>NUCLEOTIDE SEQUENCE</scope>
</reference>
<dbReference type="AlphaFoldDB" id="A0AA86SVF5"/>
<dbReference type="Gene3D" id="2.40.40.10">
    <property type="entry name" value="RlpA-like domain"/>
    <property type="match status" value="1"/>
</dbReference>
<dbReference type="SMART" id="SM00837">
    <property type="entry name" value="DPBB_1"/>
    <property type="match status" value="1"/>
</dbReference>
<dbReference type="GO" id="GO:0016020">
    <property type="term" value="C:membrane"/>
    <property type="evidence" value="ECO:0007669"/>
    <property type="project" value="UniProtKB-SubCell"/>
</dbReference>
<dbReference type="Proteomes" id="UP001189624">
    <property type="component" value="Chromosome 6"/>
</dbReference>
<dbReference type="PROSITE" id="PS50843">
    <property type="entry name" value="EXPANSIN_CBD"/>
    <property type="match status" value="1"/>
</dbReference>
<dbReference type="InterPro" id="IPR009009">
    <property type="entry name" value="RlpA-like_DPBB"/>
</dbReference>
<dbReference type="CDD" id="cd22274">
    <property type="entry name" value="DPBB_EXPA_N"/>
    <property type="match status" value="1"/>
</dbReference>
<evidence type="ECO:0000256" key="3">
    <source>
        <dbReference type="ARBA" id="ARBA00022525"/>
    </source>
</evidence>
<keyword evidence="11" id="KW-1185">Reference proteome</keyword>
<dbReference type="InterPro" id="IPR036749">
    <property type="entry name" value="Expansin_CBD_sf"/>
</dbReference>
<dbReference type="InterPro" id="IPR007112">
    <property type="entry name" value="Expansin/allergen_DPBB_dom"/>
</dbReference>
<evidence type="ECO:0000256" key="1">
    <source>
        <dbReference type="ARBA" id="ARBA00005392"/>
    </source>
</evidence>
<keyword evidence="2 7" id="KW-0134">Cell wall</keyword>
<comment type="similarity">
    <text evidence="1 7">Belongs to the expansin family. Expansin A subfamily.</text>
</comment>
<comment type="subcellular location">
    <subcellularLocation>
        <location evidence="7">Secreted</location>
        <location evidence="7">Cell wall</location>
    </subcellularLocation>
    <subcellularLocation>
        <location evidence="7">Membrane</location>
        <topology evidence="7">Peripheral membrane protein</topology>
    </subcellularLocation>
</comment>
<evidence type="ECO:0000256" key="7">
    <source>
        <dbReference type="RuleBase" id="RU365023"/>
    </source>
</evidence>
<dbReference type="InterPro" id="IPR002963">
    <property type="entry name" value="Expansin"/>
</dbReference>
<evidence type="ECO:0000259" key="9">
    <source>
        <dbReference type="PROSITE" id="PS50843"/>
    </source>
</evidence>
<dbReference type="SUPFAM" id="SSF50685">
    <property type="entry name" value="Barwin-like endoglucanases"/>
    <property type="match status" value="1"/>
</dbReference>
<organism evidence="10 11">
    <name type="scientific">Sphenostylis stenocarpa</name>
    <dbReference type="NCBI Taxonomy" id="92480"/>
    <lineage>
        <taxon>Eukaryota</taxon>
        <taxon>Viridiplantae</taxon>
        <taxon>Streptophyta</taxon>
        <taxon>Embryophyta</taxon>
        <taxon>Tracheophyta</taxon>
        <taxon>Spermatophyta</taxon>
        <taxon>Magnoliopsida</taxon>
        <taxon>eudicotyledons</taxon>
        <taxon>Gunneridae</taxon>
        <taxon>Pentapetalae</taxon>
        <taxon>rosids</taxon>
        <taxon>fabids</taxon>
        <taxon>Fabales</taxon>
        <taxon>Fabaceae</taxon>
        <taxon>Papilionoideae</taxon>
        <taxon>50 kb inversion clade</taxon>
        <taxon>NPAAA clade</taxon>
        <taxon>indigoferoid/millettioid clade</taxon>
        <taxon>Phaseoleae</taxon>
        <taxon>Sphenostylis</taxon>
    </lineage>
</organism>
<feature type="domain" description="Expansin-like EG45" evidence="8">
    <location>
        <begin position="81"/>
        <end position="199"/>
    </location>
</feature>
<dbReference type="InterPro" id="IPR036908">
    <property type="entry name" value="RlpA-like_sf"/>
</dbReference>
<evidence type="ECO:0000256" key="5">
    <source>
        <dbReference type="ARBA" id="ARBA00023136"/>
    </source>
</evidence>
<dbReference type="GO" id="GO:0009664">
    <property type="term" value="P:plant-type cell wall organization"/>
    <property type="evidence" value="ECO:0007669"/>
    <property type="project" value="InterPro"/>
</dbReference>
<evidence type="ECO:0000256" key="2">
    <source>
        <dbReference type="ARBA" id="ARBA00022512"/>
    </source>
</evidence>
<dbReference type="GO" id="GO:0009653">
    <property type="term" value="P:anatomical structure morphogenesis"/>
    <property type="evidence" value="ECO:0007669"/>
    <property type="project" value="UniProtKB-ARBA"/>
</dbReference>
<dbReference type="EMBL" id="OY731403">
    <property type="protein sequence ID" value="CAJ1960747.1"/>
    <property type="molecule type" value="Genomic_DNA"/>
</dbReference>
<keyword evidence="6 7" id="KW-0961">Cell wall biogenesis/degradation</keyword>
<dbReference type="Gene3D" id="2.60.40.760">
    <property type="entry name" value="Expansin, cellulose-binding-like domain"/>
    <property type="match status" value="1"/>
</dbReference>
<dbReference type="PRINTS" id="PR01226">
    <property type="entry name" value="EXPANSIN"/>
</dbReference>
<evidence type="ECO:0000256" key="6">
    <source>
        <dbReference type="ARBA" id="ARBA00023316"/>
    </source>
</evidence>
<proteinExistence type="inferred from homology"/>
<evidence type="ECO:0000259" key="8">
    <source>
        <dbReference type="PROSITE" id="PS50842"/>
    </source>
</evidence>
<dbReference type="GO" id="GO:0005576">
    <property type="term" value="C:extracellular region"/>
    <property type="evidence" value="ECO:0007669"/>
    <property type="project" value="InterPro"/>
</dbReference>
<feature type="domain" description="Expansin-like CBD" evidence="9">
    <location>
        <begin position="209"/>
        <end position="288"/>
    </location>
</feature>
<dbReference type="InterPro" id="IPR007117">
    <property type="entry name" value="Expansin_CBD"/>
</dbReference>
<dbReference type="Gramene" id="rna-AYBTSS11_LOCUS18360">
    <property type="protein sequence ID" value="CAJ1960747.1"/>
    <property type="gene ID" value="gene-AYBTSS11_LOCUS18360"/>
</dbReference>
<name>A0AA86SVF5_9FABA</name>
<dbReference type="PRINTS" id="PR01225">
    <property type="entry name" value="EXPANSNFAMLY"/>
</dbReference>
<keyword evidence="5" id="KW-0472">Membrane</keyword>
<keyword evidence="3 7" id="KW-0964">Secreted</keyword>
<evidence type="ECO:0000313" key="10">
    <source>
        <dbReference type="EMBL" id="CAJ1960747.1"/>
    </source>
</evidence>
<comment type="function">
    <text evidence="7">Causes loosening and extension of plant cell walls by disrupting non-covalent bonding between cellulose microfibrils and matrix glucans. No enzymatic activity has been found.</text>
</comment>
<protein>
    <recommendedName>
        <fullName evidence="7">Expansin</fullName>
    </recommendedName>
</protein>
<dbReference type="InterPro" id="IPR007118">
    <property type="entry name" value="Expan_Lol_pI"/>
</dbReference>
<accession>A0AA86SVF5</accession>
<dbReference type="SUPFAM" id="SSF49590">
    <property type="entry name" value="PHL pollen allergen"/>
    <property type="match status" value="1"/>
</dbReference>
<sequence>MICVSLPSLVATKHKSMSQQTLTVLLFLQFTFFISSPVTSLYSPSPPAAPFSQTTPDPGFSPRAEWLFAHATHYDATDTLGGACGYGDLPNGMATAAISQALFDRGQICGACFELRCREEDTDFDRRWCIFGASVAVTAANFCAPNYGSDAESLGGHCNPPKQHFVIPIEVFEKIAIWKTGTGNMPVQYRRIKCKREGGMRFTITGSGIFISVLISNVGGMGDIVGVKVKGSKTGWLSMGRNWGQNWHVNALLQNQPLSFEVKGSDGIAVTSYNVAPKNWTFGQSFEGKQFEH</sequence>
<gene>
    <name evidence="10" type="ORF">AYBTSS11_LOCUS18360</name>
</gene>
<keyword evidence="4" id="KW-0732">Signal</keyword>
<evidence type="ECO:0000256" key="4">
    <source>
        <dbReference type="ARBA" id="ARBA00022729"/>
    </source>
</evidence>
<evidence type="ECO:0000313" key="11">
    <source>
        <dbReference type="Proteomes" id="UP001189624"/>
    </source>
</evidence>
<dbReference type="PANTHER" id="PTHR31867">
    <property type="entry name" value="EXPANSIN-A15"/>
    <property type="match status" value="1"/>
</dbReference>
<dbReference type="PROSITE" id="PS50842">
    <property type="entry name" value="EXPANSIN_EG45"/>
    <property type="match status" value="1"/>
</dbReference>
<dbReference type="Pfam" id="PF01357">
    <property type="entry name" value="Expansin_C"/>
    <property type="match status" value="1"/>
</dbReference>